<reference evidence="1 2" key="1">
    <citation type="submission" date="2020-07" db="EMBL/GenBank/DDBJ databases">
        <title>Sequencing the genomes of 1000 actinobacteria strains.</title>
        <authorList>
            <person name="Klenk H.-P."/>
        </authorList>
    </citation>
    <scope>NUCLEOTIDE SEQUENCE [LARGE SCALE GENOMIC DNA]</scope>
    <source>
        <strain evidence="1 2">DSM 45975</strain>
    </source>
</reference>
<evidence type="ECO:0000313" key="1">
    <source>
        <dbReference type="EMBL" id="MBA8824814.1"/>
    </source>
</evidence>
<evidence type="ECO:0000313" key="2">
    <source>
        <dbReference type="Proteomes" id="UP000569329"/>
    </source>
</evidence>
<sequence length="66" mass="6846">MVRAGTMTDGAFGNLAGNTPAKVVVNVVRDTVSFPALNLYGHEGPFGCGPVDRALQRTSVAAQSRV</sequence>
<dbReference type="EMBL" id="JACGWZ010000002">
    <property type="protein sequence ID" value="MBA8824814.1"/>
    <property type="molecule type" value="Genomic_DNA"/>
</dbReference>
<dbReference type="Proteomes" id="UP000569329">
    <property type="component" value="Unassembled WGS sequence"/>
</dbReference>
<protein>
    <submittedName>
        <fullName evidence="1">Uncharacterized protein</fullName>
    </submittedName>
</protein>
<dbReference type="AlphaFoldDB" id="A0A839DTI6"/>
<proteinExistence type="predicted"/>
<gene>
    <name evidence="1" type="ORF">FHX42_002161</name>
</gene>
<comment type="caution">
    <text evidence="1">The sequence shown here is derived from an EMBL/GenBank/DDBJ whole genome shotgun (WGS) entry which is preliminary data.</text>
</comment>
<name>A0A839DTI6_9PSEU</name>
<keyword evidence="2" id="KW-1185">Reference proteome</keyword>
<accession>A0A839DTI6</accession>
<organism evidence="1 2">
    <name type="scientific">Halosaccharopolyspora lacisalsi</name>
    <dbReference type="NCBI Taxonomy" id="1000566"/>
    <lineage>
        <taxon>Bacteria</taxon>
        <taxon>Bacillati</taxon>
        <taxon>Actinomycetota</taxon>
        <taxon>Actinomycetes</taxon>
        <taxon>Pseudonocardiales</taxon>
        <taxon>Pseudonocardiaceae</taxon>
        <taxon>Halosaccharopolyspora</taxon>
    </lineage>
</organism>